<dbReference type="EMBL" id="LN885086">
    <property type="protein sequence ID" value="CUQ68179.1"/>
    <property type="molecule type" value="Genomic_DNA"/>
</dbReference>
<feature type="domain" description="Putative restriction endonuclease" evidence="1">
    <location>
        <begin position="4"/>
        <end position="143"/>
    </location>
</feature>
<dbReference type="OrthoDB" id="9808428at2"/>
<dbReference type="InterPro" id="IPR008538">
    <property type="entry name" value="Uma2"/>
</dbReference>
<dbReference type="Pfam" id="PF05685">
    <property type="entry name" value="Uma2"/>
    <property type="match status" value="1"/>
</dbReference>
<dbReference type="Gene3D" id="3.90.1570.10">
    <property type="entry name" value="tt1808, chain A"/>
    <property type="match status" value="1"/>
</dbReference>
<evidence type="ECO:0000313" key="2">
    <source>
        <dbReference type="EMBL" id="CUQ68179.1"/>
    </source>
</evidence>
<keyword evidence="3" id="KW-1185">Reference proteome</keyword>
<reference evidence="3" key="1">
    <citation type="submission" date="2015-09" db="EMBL/GenBank/DDBJ databases">
        <authorList>
            <person name="Daims H."/>
        </authorList>
    </citation>
    <scope>NUCLEOTIDE SEQUENCE [LARGE SCALE GENOMIC DNA]</scope>
</reference>
<dbReference type="Proteomes" id="UP000066284">
    <property type="component" value="Chromosome 1"/>
</dbReference>
<dbReference type="STRING" id="1715989.NITINOP_3207"/>
<evidence type="ECO:0000313" key="3">
    <source>
        <dbReference type="Proteomes" id="UP000066284"/>
    </source>
</evidence>
<name>A0A0S4KUT8_9BACT</name>
<dbReference type="InterPro" id="IPR011335">
    <property type="entry name" value="Restrct_endonuc-II-like"/>
</dbReference>
<dbReference type="SUPFAM" id="SSF52980">
    <property type="entry name" value="Restriction endonuclease-like"/>
    <property type="match status" value="1"/>
</dbReference>
<dbReference type="PANTHER" id="PTHR34107:SF4">
    <property type="entry name" value="SLL1222 PROTEIN"/>
    <property type="match status" value="1"/>
</dbReference>
<organism evidence="2 3">
    <name type="scientific">Candidatus Nitrospira inopinata</name>
    <dbReference type="NCBI Taxonomy" id="1715989"/>
    <lineage>
        <taxon>Bacteria</taxon>
        <taxon>Pseudomonadati</taxon>
        <taxon>Nitrospirota</taxon>
        <taxon>Nitrospiria</taxon>
        <taxon>Nitrospirales</taxon>
        <taxon>Nitrospiraceae</taxon>
        <taxon>Nitrospira</taxon>
    </lineage>
</organism>
<sequence>MLLPDDGKRHEIIEGDLFVTLSPITRHQLIIGRFLHRLTTYRETHPVGMVFTAPYDVVLSETDIVQPDLLLALQTGRAVMTEKNLQGPPDLILEVLSPSTAARDRELKRKRYEHFGVRKYWPIDPDANSLDMLALQDGHYAHVGRTIRPAECASILRPDLVSDLGSLLQ</sequence>
<evidence type="ECO:0000259" key="1">
    <source>
        <dbReference type="Pfam" id="PF05685"/>
    </source>
</evidence>
<dbReference type="CDD" id="cd06260">
    <property type="entry name" value="DUF820-like"/>
    <property type="match status" value="1"/>
</dbReference>
<gene>
    <name evidence="2" type="ORF">NITINOP_3207</name>
</gene>
<dbReference type="AlphaFoldDB" id="A0A0S4KUT8"/>
<proteinExistence type="predicted"/>
<accession>A0A0S4KUT8</accession>
<dbReference type="RefSeq" id="WP_062487284.1">
    <property type="nucleotide sequence ID" value="NZ_LN885086.1"/>
</dbReference>
<dbReference type="KEGG" id="nio:NITINOP_3207"/>
<protein>
    <recommendedName>
        <fullName evidence="1">Putative restriction endonuclease domain-containing protein</fullName>
    </recommendedName>
</protein>
<dbReference type="PANTHER" id="PTHR34107">
    <property type="entry name" value="SLL0198 PROTEIN-RELATED"/>
    <property type="match status" value="1"/>
</dbReference>
<dbReference type="InterPro" id="IPR012296">
    <property type="entry name" value="Nuclease_put_TT1808"/>
</dbReference>